<dbReference type="InParanoid" id="A0A316V1S6"/>
<name>A0A316V1S6_9BASI</name>
<protein>
    <recommendedName>
        <fullName evidence="4">Transcription factor domain-containing protein</fullName>
    </recommendedName>
</protein>
<dbReference type="EMBL" id="KZ819617">
    <property type="protein sequence ID" value="PWN31214.1"/>
    <property type="molecule type" value="Genomic_DNA"/>
</dbReference>
<proteinExistence type="predicted"/>
<sequence length="280" mass="31512">MIVPEYCEMFSGEAKRRLYNSAVRQEFNVSLLETYFGTVHVRCPIFDPSVFLKEFYKQIPDTLNTMLDPVIAVTLACGALFSKHPTFKADRDETSRKKRAATRRQSKIVSTKLAAGRKSHENQGPSLFSPAAISRLPTGRKRSKSRIVDDHLTRAEEALDFTKVHRIAHTTNVIAAFLADGLFPGARRCNANDDPRASGGFADVQRSFWLEVAISHMLELGINRQSSLNELDHLHDSCGKAQLDTVWWFACVSDARQSALCQRNLASTLEMTVFKLRNHL</sequence>
<evidence type="ECO:0008006" key="4">
    <source>
        <dbReference type="Google" id="ProtNLM"/>
    </source>
</evidence>
<feature type="region of interest" description="Disordered" evidence="1">
    <location>
        <begin position="111"/>
        <end position="131"/>
    </location>
</feature>
<accession>A0A316V1S6</accession>
<dbReference type="GeneID" id="37023048"/>
<evidence type="ECO:0000256" key="1">
    <source>
        <dbReference type="SAM" id="MobiDB-lite"/>
    </source>
</evidence>
<evidence type="ECO:0000313" key="3">
    <source>
        <dbReference type="Proteomes" id="UP000245771"/>
    </source>
</evidence>
<organism evidence="2 3">
    <name type="scientific">Meira miltonrushii</name>
    <dbReference type="NCBI Taxonomy" id="1280837"/>
    <lineage>
        <taxon>Eukaryota</taxon>
        <taxon>Fungi</taxon>
        <taxon>Dikarya</taxon>
        <taxon>Basidiomycota</taxon>
        <taxon>Ustilaginomycotina</taxon>
        <taxon>Exobasidiomycetes</taxon>
        <taxon>Exobasidiales</taxon>
        <taxon>Brachybasidiaceae</taxon>
        <taxon>Meira</taxon>
    </lineage>
</organism>
<gene>
    <name evidence="2" type="ORF">FA14DRAFT_182924</name>
</gene>
<dbReference type="Proteomes" id="UP000245771">
    <property type="component" value="Unassembled WGS sequence"/>
</dbReference>
<dbReference type="STRING" id="1280837.A0A316V1S6"/>
<dbReference type="AlphaFoldDB" id="A0A316V1S6"/>
<evidence type="ECO:0000313" key="2">
    <source>
        <dbReference type="EMBL" id="PWN31214.1"/>
    </source>
</evidence>
<keyword evidence="3" id="KW-1185">Reference proteome</keyword>
<dbReference type="RefSeq" id="XP_025351516.1">
    <property type="nucleotide sequence ID" value="XM_025501267.1"/>
</dbReference>
<reference evidence="2 3" key="1">
    <citation type="journal article" date="2018" name="Mol. Biol. Evol.">
        <title>Broad Genomic Sampling Reveals a Smut Pathogenic Ancestry of the Fungal Clade Ustilaginomycotina.</title>
        <authorList>
            <person name="Kijpornyongpan T."/>
            <person name="Mondo S.J."/>
            <person name="Barry K."/>
            <person name="Sandor L."/>
            <person name="Lee J."/>
            <person name="Lipzen A."/>
            <person name="Pangilinan J."/>
            <person name="LaButti K."/>
            <person name="Hainaut M."/>
            <person name="Henrissat B."/>
            <person name="Grigoriev I.V."/>
            <person name="Spatafora J.W."/>
            <person name="Aime M.C."/>
        </authorList>
    </citation>
    <scope>NUCLEOTIDE SEQUENCE [LARGE SCALE GENOMIC DNA]</scope>
    <source>
        <strain evidence="2 3">MCA 3882</strain>
    </source>
</reference>